<dbReference type="SUPFAM" id="SSF53474">
    <property type="entry name" value="alpha/beta-Hydrolases"/>
    <property type="match status" value="1"/>
</dbReference>
<keyword evidence="1 2" id="KW-0378">Hydrolase</keyword>
<dbReference type="PANTHER" id="PTHR43798">
    <property type="entry name" value="MONOACYLGLYCEROL LIPASE"/>
    <property type="match status" value="1"/>
</dbReference>
<dbReference type="GO" id="GO:0016020">
    <property type="term" value="C:membrane"/>
    <property type="evidence" value="ECO:0007669"/>
    <property type="project" value="TreeGrafter"/>
</dbReference>
<dbReference type="GO" id="GO:0016787">
    <property type="term" value="F:hydrolase activity"/>
    <property type="evidence" value="ECO:0007669"/>
    <property type="project" value="UniProtKB-KW"/>
</dbReference>
<dbReference type="InterPro" id="IPR050266">
    <property type="entry name" value="AB_hydrolase_sf"/>
</dbReference>
<dbReference type="AlphaFoldDB" id="A0A5B2TUP1"/>
<organism evidence="2 3">
    <name type="scientific">Maribacter flavus</name>
    <dbReference type="NCBI Taxonomy" id="1658664"/>
    <lineage>
        <taxon>Bacteria</taxon>
        <taxon>Pseudomonadati</taxon>
        <taxon>Bacteroidota</taxon>
        <taxon>Flavobacteriia</taxon>
        <taxon>Flavobacteriales</taxon>
        <taxon>Flavobacteriaceae</taxon>
        <taxon>Maribacter</taxon>
    </lineage>
</organism>
<reference evidence="2 3" key="1">
    <citation type="submission" date="2019-09" db="EMBL/GenBank/DDBJ databases">
        <authorList>
            <person name="Khan S.A."/>
            <person name="Jeon C.O."/>
            <person name="Chun B.H."/>
            <person name="Jeong S.E."/>
        </authorList>
    </citation>
    <scope>NUCLEOTIDE SEQUENCE [LARGE SCALE GENOMIC DNA]</scope>
    <source>
        <strain evidence="2 3">KCTC 42508</strain>
    </source>
</reference>
<comment type="caution">
    <text evidence="2">The sequence shown here is derived from an EMBL/GenBank/DDBJ whole genome shotgun (WGS) entry which is preliminary data.</text>
</comment>
<proteinExistence type="predicted"/>
<protein>
    <submittedName>
        <fullName evidence="2">Alpha/beta hydrolase</fullName>
    </submittedName>
</protein>
<accession>A0A5B2TUP1</accession>
<dbReference type="PANTHER" id="PTHR43798:SF31">
    <property type="entry name" value="AB HYDROLASE SUPERFAMILY PROTEIN YCLE"/>
    <property type="match status" value="1"/>
</dbReference>
<sequence length="286" mass="32772">MLHYKSYRNASSLPWVTFIDGAGGIFQVWDKQLPEFKLHYNVLIIELKEKNGLSHSLDELDLDAISNGILCVLEDNNIAKSHFIGLSLGTVFVNYFSWKYPKSVDSMILAGAITKINRRLRFLFKVRSALKSVFSSTAQFGIFSYYLLPNRNHRETRLFIKQQTTAWKEEEFLKWSEFTRKLNPVLNYLYSDKTEIPSLFIMGEEDKVFLPSVKRIASNKSDALLFIIQDCGHIVNMEQAMLFNRMVIGYLTGLEQATKNGKLGVGGRISLNPTTKETVEKQSHLL</sequence>
<gene>
    <name evidence="2" type="ORF">F0361_00965</name>
</gene>
<dbReference type="InterPro" id="IPR029058">
    <property type="entry name" value="AB_hydrolase_fold"/>
</dbReference>
<dbReference type="EMBL" id="VUOE01000001">
    <property type="protein sequence ID" value="KAA2218221.1"/>
    <property type="molecule type" value="Genomic_DNA"/>
</dbReference>
<dbReference type="Proteomes" id="UP000323188">
    <property type="component" value="Unassembled WGS sequence"/>
</dbReference>
<name>A0A5B2TUP1_9FLAO</name>
<evidence type="ECO:0000313" key="2">
    <source>
        <dbReference type="EMBL" id="KAA2218221.1"/>
    </source>
</evidence>
<dbReference type="Gene3D" id="3.40.50.1820">
    <property type="entry name" value="alpha/beta hydrolase"/>
    <property type="match status" value="1"/>
</dbReference>
<evidence type="ECO:0000313" key="3">
    <source>
        <dbReference type="Proteomes" id="UP000323188"/>
    </source>
</evidence>
<evidence type="ECO:0000256" key="1">
    <source>
        <dbReference type="ARBA" id="ARBA00022801"/>
    </source>
</evidence>